<dbReference type="RefSeq" id="WP_378934110.1">
    <property type="nucleotide sequence ID" value="NZ_JBHLVO010000008.1"/>
</dbReference>
<sequence length="206" mass="23369">MKIALFGSTGRVGKEFLNFVISDGYQVKALVRSPEKIEFNSALLELHKGNAREFHDVLPTIEDCDLVVSALNTDSDDTLSVSILHIIKAMQEQRVQRIITIGTAGILQSRTDPSIYRFQSSESKQRSTRAAEEHLKMYEALKESNLDWTIICPTYLPDGILTKNYRYEVTFLPFEGKSISVQDTAHFAFSQLILSKFNRQRVGLSY</sequence>
<evidence type="ECO:0000259" key="1">
    <source>
        <dbReference type="Pfam" id="PF13460"/>
    </source>
</evidence>
<dbReference type="InterPro" id="IPR036291">
    <property type="entry name" value="NAD(P)-bd_dom_sf"/>
</dbReference>
<name>A0ABV6GEK7_9BACI</name>
<reference evidence="2 3" key="1">
    <citation type="submission" date="2024-09" db="EMBL/GenBank/DDBJ databases">
        <authorList>
            <person name="Sun Q."/>
            <person name="Mori K."/>
        </authorList>
    </citation>
    <scope>NUCLEOTIDE SEQUENCE [LARGE SCALE GENOMIC DNA]</scope>
    <source>
        <strain evidence="2 3">CCM 7228</strain>
    </source>
</reference>
<dbReference type="Proteomes" id="UP001589854">
    <property type="component" value="Unassembled WGS sequence"/>
</dbReference>
<evidence type="ECO:0000313" key="2">
    <source>
        <dbReference type="EMBL" id="MFC0272122.1"/>
    </source>
</evidence>
<dbReference type="InterPro" id="IPR016040">
    <property type="entry name" value="NAD(P)-bd_dom"/>
</dbReference>
<dbReference type="EMBL" id="JBHLVO010000008">
    <property type="protein sequence ID" value="MFC0272122.1"/>
    <property type="molecule type" value="Genomic_DNA"/>
</dbReference>
<evidence type="ECO:0000313" key="3">
    <source>
        <dbReference type="Proteomes" id="UP001589854"/>
    </source>
</evidence>
<dbReference type="CDD" id="cd05244">
    <property type="entry name" value="BVR-B_like_SDR_a"/>
    <property type="match status" value="1"/>
</dbReference>
<proteinExistence type="predicted"/>
<protein>
    <submittedName>
        <fullName evidence="2">NAD(P)-dependent oxidoreductase</fullName>
    </submittedName>
</protein>
<organism evidence="2 3">
    <name type="scientific">Metabacillus herbersteinensis</name>
    <dbReference type="NCBI Taxonomy" id="283816"/>
    <lineage>
        <taxon>Bacteria</taxon>
        <taxon>Bacillati</taxon>
        <taxon>Bacillota</taxon>
        <taxon>Bacilli</taxon>
        <taxon>Bacillales</taxon>
        <taxon>Bacillaceae</taxon>
        <taxon>Metabacillus</taxon>
    </lineage>
</organism>
<feature type="domain" description="NAD(P)-binding" evidence="1">
    <location>
        <begin position="7"/>
        <end position="192"/>
    </location>
</feature>
<dbReference type="PANTHER" id="PTHR43355:SF2">
    <property type="entry name" value="FLAVIN REDUCTASE (NADPH)"/>
    <property type="match status" value="1"/>
</dbReference>
<dbReference type="PANTHER" id="PTHR43355">
    <property type="entry name" value="FLAVIN REDUCTASE (NADPH)"/>
    <property type="match status" value="1"/>
</dbReference>
<accession>A0ABV6GEK7</accession>
<gene>
    <name evidence="2" type="ORF">ACFFIX_11730</name>
</gene>
<keyword evidence="3" id="KW-1185">Reference proteome</keyword>
<dbReference type="Gene3D" id="3.40.50.720">
    <property type="entry name" value="NAD(P)-binding Rossmann-like Domain"/>
    <property type="match status" value="1"/>
</dbReference>
<dbReference type="Pfam" id="PF13460">
    <property type="entry name" value="NAD_binding_10"/>
    <property type="match status" value="1"/>
</dbReference>
<comment type="caution">
    <text evidence="2">The sequence shown here is derived from an EMBL/GenBank/DDBJ whole genome shotgun (WGS) entry which is preliminary data.</text>
</comment>
<dbReference type="InterPro" id="IPR051606">
    <property type="entry name" value="Polyketide_Oxido-like"/>
</dbReference>
<dbReference type="SUPFAM" id="SSF51735">
    <property type="entry name" value="NAD(P)-binding Rossmann-fold domains"/>
    <property type="match status" value="1"/>
</dbReference>